<dbReference type="eggNOG" id="COG5659">
    <property type="taxonomic scope" value="Bacteria"/>
</dbReference>
<dbReference type="PANTHER" id="PTHR33627:SF1">
    <property type="entry name" value="TRANSPOSASE"/>
    <property type="match status" value="1"/>
</dbReference>
<dbReference type="AlphaFoldDB" id="B5I4H3"/>
<name>B5I4H3_STRX2</name>
<evidence type="ECO:0000256" key="1">
    <source>
        <dbReference type="SAM" id="MobiDB-lite"/>
    </source>
</evidence>
<feature type="compositionally biased region" description="Basic residues" evidence="1">
    <location>
        <begin position="133"/>
        <end position="142"/>
    </location>
</feature>
<reference evidence="3" key="1">
    <citation type="submission" date="2009-10" db="EMBL/GenBank/DDBJ databases">
        <title>The genome sequence of Streptomyces sviceus strain ATCC 29083.</title>
        <authorList>
            <consortium name="The Broad Institute Genome Sequencing Platform"/>
            <consortium name="Broad Institute Microbial Sequencing Center"/>
            <person name="Fischbach M."/>
            <person name="Godfrey P."/>
            <person name="Ward D."/>
            <person name="Young S."/>
            <person name="Zeng Q."/>
            <person name="Koehrsen M."/>
            <person name="Alvarado L."/>
            <person name="Berlin A.M."/>
            <person name="Bochicchio J."/>
            <person name="Borenstein D."/>
            <person name="Chapman S.B."/>
            <person name="Chen Z."/>
            <person name="Engels R."/>
            <person name="Freedman E."/>
            <person name="Gellesch M."/>
            <person name="Goldberg J."/>
            <person name="Griggs A."/>
            <person name="Gujja S."/>
            <person name="Heilman E.R."/>
            <person name="Heiman D.I."/>
            <person name="Hepburn T.A."/>
            <person name="Howarth C."/>
            <person name="Jen D."/>
            <person name="Larson L."/>
            <person name="Lewis B."/>
            <person name="Mehta T."/>
            <person name="Park D."/>
            <person name="Pearson M."/>
            <person name="Richards J."/>
            <person name="Roberts A."/>
            <person name="Saif S."/>
            <person name="Shea T.D."/>
            <person name="Shenoy N."/>
            <person name="Sisk P."/>
            <person name="Stolte C."/>
            <person name="Sykes S.N."/>
            <person name="Thomson T."/>
            <person name="Walk T."/>
            <person name="White J."/>
            <person name="Yandava C."/>
            <person name="Straight P."/>
            <person name="Clardy J."/>
            <person name="Hung D."/>
            <person name="Kolter R."/>
            <person name="Mekalanos J."/>
            <person name="Walker S."/>
            <person name="Walsh C.T."/>
            <person name="Wieland-Brown L.C."/>
            <person name="Haas B."/>
            <person name="Nusbaum C."/>
            <person name="Birren B."/>
        </authorList>
    </citation>
    <scope>NUCLEOTIDE SEQUENCE [LARGE SCALE GENOMIC DNA]</scope>
    <source>
        <strain evidence="3">ATCC 29083</strain>
    </source>
</reference>
<proteinExistence type="predicted"/>
<dbReference type="PANTHER" id="PTHR33627">
    <property type="entry name" value="TRANSPOSASE"/>
    <property type="match status" value="1"/>
</dbReference>
<gene>
    <name evidence="3" type="ORF">SSEG_06558</name>
</gene>
<sequence>MPVIVADCGYGRSVAFRLALEEHGWSYVMAVEPEEIARPAGVEPHLPPYRGLGPPTLPRYREPARPLRDLVGPATRLETVTRRQGSKGSMTSRCAVLEMRPLGQGSHPHRAGTRRRTQPVQWRTAAADPAGRTARRSRRAHRLLHDQSARHHSRRRSGALRQHALALEHDHRELKHRLGLDHFEGRTWRGRHHHGTLVTATQAFLTLRRHDPKALTPA</sequence>
<feature type="compositionally biased region" description="Basic residues" evidence="1">
    <location>
        <begin position="107"/>
        <end position="117"/>
    </location>
</feature>
<protein>
    <submittedName>
        <fullName evidence="3">IS4 family transposase</fullName>
    </submittedName>
</protein>
<feature type="region of interest" description="Disordered" evidence="1">
    <location>
        <begin position="102"/>
        <end position="160"/>
    </location>
</feature>
<dbReference type="InterPro" id="IPR038721">
    <property type="entry name" value="IS701-like_DDE_dom"/>
</dbReference>
<evidence type="ECO:0000259" key="2">
    <source>
        <dbReference type="Pfam" id="PF13546"/>
    </source>
</evidence>
<dbReference type="EMBL" id="CM000951">
    <property type="protein sequence ID" value="EDY59978.1"/>
    <property type="molecule type" value="Genomic_DNA"/>
</dbReference>
<keyword evidence="4" id="KW-1185">Reference proteome</keyword>
<feature type="domain" description="Transposase IS701-like DDE" evidence="2">
    <location>
        <begin position="2"/>
        <end position="88"/>
    </location>
</feature>
<dbReference type="Proteomes" id="UP000002785">
    <property type="component" value="Chromosome"/>
</dbReference>
<accession>B5I4H3</accession>
<evidence type="ECO:0000313" key="3">
    <source>
        <dbReference type="EMBL" id="EDY59978.1"/>
    </source>
</evidence>
<dbReference type="Pfam" id="PF13546">
    <property type="entry name" value="DDE_5"/>
    <property type="match status" value="1"/>
</dbReference>
<organism evidence="3 4">
    <name type="scientific">Streptomyces sviceus (strain ATCC 29083 / DSM 924 / JCM 4929 / NBRC 13980 / NCIMB 11184 / NRRL 5439 / UC 5370)</name>
    <dbReference type="NCBI Taxonomy" id="463191"/>
    <lineage>
        <taxon>Bacteria</taxon>
        <taxon>Bacillati</taxon>
        <taxon>Actinomycetota</taxon>
        <taxon>Actinomycetes</taxon>
        <taxon>Kitasatosporales</taxon>
        <taxon>Streptomycetaceae</taxon>
        <taxon>Streptomyces</taxon>
    </lineage>
</organism>
<dbReference type="HOGENOM" id="CLU_033141_1_1_11"/>
<evidence type="ECO:0000313" key="4">
    <source>
        <dbReference type="Proteomes" id="UP000002785"/>
    </source>
</evidence>
<dbReference type="InterPro" id="IPR039365">
    <property type="entry name" value="IS701-like"/>
</dbReference>